<feature type="transmembrane region" description="Helical" evidence="2">
    <location>
        <begin position="446"/>
        <end position="468"/>
    </location>
</feature>
<dbReference type="Proteomes" id="UP001378592">
    <property type="component" value="Unassembled WGS sequence"/>
</dbReference>
<evidence type="ECO:0000256" key="1">
    <source>
        <dbReference type="SAM" id="MobiDB-lite"/>
    </source>
</evidence>
<feature type="transmembrane region" description="Helical" evidence="2">
    <location>
        <begin position="359"/>
        <end position="378"/>
    </location>
</feature>
<dbReference type="Gene3D" id="1.20.1070.10">
    <property type="entry name" value="Rhodopsin 7-helix transmembrane proteins"/>
    <property type="match status" value="1"/>
</dbReference>
<dbReference type="PANTHER" id="PTHR46953">
    <property type="entry name" value="G-PROTEIN COUPLED RECEPTOR MTH-LIKE 1-RELATED"/>
    <property type="match status" value="1"/>
</dbReference>
<accession>A0AAN9VEW0</accession>
<feature type="transmembrane region" description="Helical" evidence="2">
    <location>
        <begin position="403"/>
        <end position="426"/>
    </location>
</feature>
<evidence type="ECO:0000256" key="2">
    <source>
        <dbReference type="SAM" id="Phobius"/>
    </source>
</evidence>
<dbReference type="InterPro" id="IPR052808">
    <property type="entry name" value="GPCR_Mth-like"/>
</dbReference>
<keyword evidence="2" id="KW-0472">Membrane</keyword>
<dbReference type="EMBL" id="JAZDUA010000306">
    <property type="protein sequence ID" value="KAK7861696.1"/>
    <property type="molecule type" value="Genomic_DNA"/>
</dbReference>
<keyword evidence="5" id="KW-1185">Reference proteome</keyword>
<feature type="transmembrane region" description="Helical" evidence="2">
    <location>
        <begin position="324"/>
        <end position="347"/>
    </location>
</feature>
<evidence type="ECO:0000256" key="3">
    <source>
        <dbReference type="SAM" id="SignalP"/>
    </source>
</evidence>
<keyword evidence="2" id="KW-0812">Transmembrane</keyword>
<evidence type="ECO:0000313" key="5">
    <source>
        <dbReference type="Proteomes" id="UP001378592"/>
    </source>
</evidence>
<keyword evidence="3" id="KW-0732">Signal</keyword>
<feature type="transmembrane region" description="Helical" evidence="2">
    <location>
        <begin position="514"/>
        <end position="535"/>
    </location>
</feature>
<proteinExistence type="predicted"/>
<feature type="signal peptide" evidence="3">
    <location>
        <begin position="1"/>
        <end position="18"/>
    </location>
</feature>
<dbReference type="PANTHER" id="PTHR46953:SF1">
    <property type="entry name" value="G-PROTEIN COUPLED RECEPTOR MTH-LIKE 1-RELATED"/>
    <property type="match status" value="1"/>
</dbReference>
<reference evidence="4 5" key="1">
    <citation type="submission" date="2024-03" db="EMBL/GenBank/DDBJ databases">
        <title>The genome assembly and annotation of the cricket Gryllus longicercus Weissman &amp; Gray.</title>
        <authorList>
            <person name="Szrajer S."/>
            <person name="Gray D."/>
            <person name="Ylla G."/>
        </authorList>
    </citation>
    <scope>NUCLEOTIDE SEQUENCE [LARGE SCALE GENOMIC DNA]</scope>
    <source>
        <strain evidence="4">DAG 2021-001</strain>
        <tissue evidence="4">Whole body minus gut</tissue>
    </source>
</reference>
<dbReference type="AlphaFoldDB" id="A0AAN9VEW0"/>
<organism evidence="4 5">
    <name type="scientific">Gryllus longicercus</name>
    <dbReference type="NCBI Taxonomy" id="2509291"/>
    <lineage>
        <taxon>Eukaryota</taxon>
        <taxon>Metazoa</taxon>
        <taxon>Ecdysozoa</taxon>
        <taxon>Arthropoda</taxon>
        <taxon>Hexapoda</taxon>
        <taxon>Insecta</taxon>
        <taxon>Pterygota</taxon>
        <taxon>Neoptera</taxon>
        <taxon>Polyneoptera</taxon>
        <taxon>Orthoptera</taxon>
        <taxon>Ensifera</taxon>
        <taxon>Gryllidea</taxon>
        <taxon>Grylloidea</taxon>
        <taxon>Gryllidae</taxon>
        <taxon>Gryllinae</taxon>
        <taxon>Gryllus</taxon>
    </lineage>
</organism>
<protein>
    <submittedName>
        <fullName evidence="4">Uncharacterized protein</fullName>
    </submittedName>
</protein>
<feature type="region of interest" description="Disordered" evidence="1">
    <location>
        <begin position="551"/>
        <end position="583"/>
    </location>
</feature>
<feature type="chain" id="PRO_5042982822" evidence="3">
    <location>
        <begin position="19"/>
        <end position="583"/>
    </location>
</feature>
<feature type="compositionally biased region" description="Basic and acidic residues" evidence="1">
    <location>
        <begin position="562"/>
        <end position="577"/>
    </location>
</feature>
<gene>
    <name evidence="4" type="ORF">R5R35_010918</name>
</gene>
<name>A0AAN9VEW0_9ORTH</name>
<evidence type="ECO:0000313" key="4">
    <source>
        <dbReference type="EMBL" id="KAK7861696.1"/>
    </source>
</evidence>
<comment type="caution">
    <text evidence="4">The sequence shown here is derived from an EMBL/GenBank/DDBJ whole genome shotgun (WGS) entry which is preliminary data.</text>
</comment>
<keyword evidence="2" id="KW-1133">Transmembrane helix</keyword>
<sequence>MRSWKALLIMAALRIARTEDDAALPLEIYKCCGPYEMLSGDGSACVNASWPRNHTLRERPQSDHFDLPQVLVQPGDAPWVARWLPPGVPPQRVGEVHVGFLYPFKRKYPLRQMWTVETSAEWDERQVEAAGSAYFSRRVVFIKTEYGSVMGPEPRPFFSSVMLGLGGYRPLGTYCVDAARAPRAPFVLMAQPVCELEVCVRKCCPARQVVQVKDGGGWGCRVDRERAAGWPRRSSFAALLPFQNAAEYYDRLSSCIERQLTDSVTTIALHLSPEDELAAHLLQRRYHNYMWSTWDTCVDFEVLKNGTMRDTIFYCPESRITRGVIWLLRHLCFVSVLLLVVALTSVACNSGMRLKAHGWCLACHTSCLLGFNLGQVSYNMSIGNQVDAFGFVPPHLRNMCRTFAFPMYFLLMAANCWLTALCFNLAWGFRKLQILRPGGGKDWKRFLALSAFAWGLPALMTGLCAYAYERDDTKRRWFSPSLTETRTCFHEVAHELRPHANFVVLASYVAGTALFYYGPVCTLIVANAICVARTLRRVQFLRRGNSVLHREEDNVAPTPRKTGGDAERGGGHKDQDRSAFCSR</sequence>